<evidence type="ECO:0000256" key="4">
    <source>
        <dbReference type="ARBA" id="ARBA00023033"/>
    </source>
</evidence>
<evidence type="ECO:0000313" key="7">
    <source>
        <dbReference type="Proteomes" id="UP001501495"/>
    </source>
</evidence>
<evidence type="ECO:0000256" key="1">
    <source>
        <dbReference type="ARBA" id="ARBA00022630"/>
    </source>
</evidence>
<feature type="domain" description="Luciferase-like" evidence="5">
    <location>
        <begin position="36"/>
        <end position="172"/>
    </location>
</feature>
<evidence type="ECO:0000256" key="2">
    <source>
        <dbReference type="ARBA" id="ARBA00022643"/>
    </source>
</evidence>
<evidence type="ECO:0000259" key="5">
    <source>
        <dbReference type="Pfam" id="PF00296"/>
    </source>
</evidence>
<dbReference type="PANTHER" id="PTHR30011:SF16">
    <property type="entry name" value="C2H2 FINGER DOMAIN TRANSCRIPTION FACTOR (EUROFUNG)-RELATED"/>
    <property type="match status" value="1"/>
</dbReference>
<keyword evidence="1" id="KW-0285">Flavoprotein</keyword>
<dbReference type="EMBL" id="BAAAZH010000011">
    <property type="protein sequence ID" value="GAA4115463.1"/>
    <property type="molecule type" value="Genomic_DNA"/>
</dbReference>
<protein>
    <recommendedName>
        <fullName evidence="5">Luciferase-like domain-containing protein</fullName>
    </recommendedName>
</protein>
<reference evidence="7" key="1">
    <citation type="journal article" date="2019" name="Int. J. Syst. Evol. Microbiol.">
        <title>The Global Catalogue of Microorganisms (GCM) 10K type strain sequencing project: providing services to taxonomists for standard genome sequencing and annotation.</title>
        <authorList>
            <consortium name="The Broad Institute Genomics Platform"/>
            <consortium name="The Broad Institute Genome Sequencing Center for Infectious Disease"/>
            <person name="Wu L."/>
            <person name="Ma J."/>
        </authorList>
    </citation>
    <scope>NUCLEOTIDE SEQUENCE [LARGE SCALE GENOMIC DNA]</scope>
    <source>
        <strain evidence="7">JCM 16703</strain>
    </source>
</reference>
<dbReference type="Pfam" id="PF00296">
    <property type="entry name" value="Bac_luciferase"/>
    <property type="match status" value="1"/>
</dbReference>
<comment type="caution">
    <text evidence="6">The sequence shown here is derived from an EMBL/GenBank/DDBJ whole genome shotgun (WGS) entry which is preliminary data.</text>
</comment>
<evidence type="ECO:0000256" key="3">
    <source>
        <dbReference type="ARBA" id="ARBA00023002"/>
    </source>
</evidence>
<dbReference type="InterPro" id="IPR011251">
    <property type="entry name" value="Luciferase-like_dom"/>
</dbReference>
<dbReference type="Proteomes" id="UP001501495">
    <property type="component" value="Unassembled WGS sequence"/>
</dbReference>
<dbReference type="PANTHER" id="PTHR30011">
    <property type="entry name" value="ALKANESULFONATE MONOOXYGENASE-RELATED"/>
    <property type="match status" value="1"/>
</dbReference>
<name>A0ABP7XG89_9ACTN</name>
<dbReference type="SUPFAM" id="SSF51679">
    <property type="entry name" value="Bacterial luciferase-like"/>
    <property type="match status" value="1"/>
</dbReference>
<organism evidence="6 7">
    <name type="scientific">Nocardioides fonticola</name>
    <dbReference type="NCBI Taxonomy" id="450363"/>
    <lineage>
        <taxon>Bacteria</taxon>
        <taxon>Bacillati</taxon>
        <taxon>Actinomycetota</taxon>
        <taxon>Actinomycetes</taxon>
        <taxon>Propionibacteriales</taxon>
        <taxon>Nocardioidaceae</taxon>
        <taxon>Nocardioides</taxon>
    </lineage>
</organism>
<keyword evidence="7" id="KW-1185">Reference proteome</keyword>
<gene>
    <name evidence="6" type="ORF">GCM10022215_14320</name>
</gene>
<dbReference type="InterPro" id="IPR036661">
    <property type="entry name" value="Luciferase-like_sf"/>
</dbReference>
<proteinExistence type="predicted"/>
<keyword evidence="4" id="KW-0503">Monooxygenase</keyword>
<sequence length="173" mass="18450">MRESEPLVMAAFSYLGANGMVGASWFEPDDGSADFLSLDHWIPMARMLDAAGFDFLFLADSYGWPAVDGQPHPATVSEGRAVPQADPITLVSALAAATEQLGFVVTCSTTVERPAALARRLATLDHFCGGRLGWNIVTGANGATAAELMGEPLIAHDLRYDMAEDYLELCLGL</sequence>
<accession>A0ABP7XG89</accession>
<keyword evidence="2" id="KW-0288">FMN</keyword>
<evidence type="ECO:0000313" key="6">
    <source>
        <dbReference type="EMBL" id="GAA4115463.1"/>
    </source>
</evidence>
<keyword evidence="3" id="KW-0560">Oxidoreductase</keyword>
<dbReference type="Gene3D" id="3.20.20.30">
    <property type="entry name" value="Luciferase-like domain"/>
    <property type="match status" value="1"/>
</dbReference>
<dbReference type="InterPro" id="IPR051260">
    <property type="entry name" value="Diverse_substr_monoxygenases"/>
</dbReference>